<proteinExistence type="predicted"/>
<dbReference type="InterPro" id="IPR027417">
    <property type="entry name" value="P-loop_NTPase"/>
</dbReference>
<dbReference type="RefSeq" id="WP_144853401.1">
    <property type="nucleotide sequence ID" value="NZ_VNJI01000050.1"/>
</dbReference>
<dbReference type="GO" id="GO:0043828">
    <property type="term" value="F:tRNA 2-selenouridine synthase activity"/>
    <property type="evidence" value="ECO:0007669"/>
    <property type="project" value="InterPro"/>
</dbReference>
<dbReference type="Gene3D" id="3.40.50.300">
    <property type="entry name" value="P-loop containing nucleotide triphosphate hydrolases"/>
    <property type="match status" value="1"/>
</dbReference>
<protein>
    <submittedName>
        <fullName evidence="3">tRNA 2-selenouridine(34) synthase MnmH</fullName>
    </submittedName>
</protein>
<dbReference type="NCBIfam" id="TIGR03167">
    <property type="entry name" value="tRNA_sel_U_synt"/>
    <property type="match status" value="1"/>
</dbReference>
<organism evidence="3 4">
    <name type="scientific">Paenibacillus cremeus</name>
    <dbReference type="NCBI Taxonomy" id="2163881"/>
    <lineage>
        <taxon>Bacteria</taxon>
        <taxon>Bacillati</taxon>
        <taxon>Bacillota</taxon>
        <taxon>Bacilli</taxon>
        <taxon>Bacillales</taxon>
        <taxon>Paenibacillaceae</taxon>
        <taxon>Paenibacillus</taxon>
    </lineage>
</organism>
<sequence>MFQDITVQELLELQSKRELALIDVRSPGEYQDFTIPGSLNIPLFTNEERSEIGTIYKQVSIQSAKDRGLEIVSAKLPAFIKQFEAIEPRKAVFCWRGGMRSRTSATLLSLMGIRVYRLSGGIRAYRQWVVSALESFEFKPKVIVIGGNTGTGKTAILHKLAELGHPVLDIEKLAGHRGSIFGQIGLKPYNQKTFESMLVHELLQLGDQPYIVMEAESRRIGKVVMPEFLVQAKENGQLIMLEMPMEERIRHIMADYLPHDRKEECLAAFEHIRRRIHTPIAATIERHMLMNQFEEAVALLLEYYYDPRYEHAEERYPTEPIRISAENIDDAVEQIERHIKASQS</sequence>
<dbReference type="InterPro" id="IPR058840">
    <property type="entry name" value="AAA_SelU"/>
</dbReference>
<evidence type="ECO:0000313" key="4">
    <source>
        <dbReference type="Proteomes" id="UP000317036"/>
    </source>
</evidence>
<dbReference type="SMART" id="SM00450">
    <property type="entry name" value="RHOD"/>
    <property type="match status" value="1"/>
</dbReference>
<feature type="domain" description="Rhodanese" evidence="2">
    <location>
        <begin position="15"/>
        <end position="131"/>
    </location>
</feature>
<name>A0A559K3J3_9BACL</name>
<dbReference type="InterPro" id="IPR001763">
    <property type="entry name" value="Rhodanese-like_dom"/>
</dbReference>
<keyword evidence="1" id="KW-0711">Selenium</keyword>
<dbReference type="Pfam" id="PF00581">
    <property type="entry name" value="Rhodanese"/>
    <property type="match status" value="1"/>
</dbReference>
<evidence type="ECO:0000256" key="1">
    <source>
        <dbReference type="ARBA" id="ARBA00023266"/>
    </source>
</evidence>
<dbReference type="InterPro" id="IPR036873">
    <property type="entry name" value="Rhodanese-like_dom_sf"/>
</dbReference>
<dbReference type="EMBL" id="VNJI01000050">
    <property type="protein sequence ID" value="TVY06701.1"/>
    <property type="molecule type" value="Genomic_DNA"/>
</dbReference>
<accession>A0A559K3J3</accession>
<reference evidence="3 4" key="1">
    <citation type="submission" date="2019-07" db="EMBL/GenBank/DDBJ databases">
        <authorList>
            <person name="Kim J."/>
        </authorList>
    </citation>
    <scope>NUCLEOTIDE SEQUENCE [LARGE SCALE GENOMIC DNA]</scope>
    <source>
        <strain evidence="3 4">JC52</strain>
    </source>
</reference>
<dbReference type="SUPFAM" id="SSF52821">
    <property type="entry name" value="Rhodanese/Cell cycle control phosphatase"/>
    <property type="match status" value="1"/>
</dbReference>
<dbReference type="AlphaFoldDB" id="A0A559K3J3"/>
<keyword evidence="4" id="KW-1185">Reference proteome</keyword>
<dbReference type="NCBIfam" id="NF008750">
    <property type="entry name" value="PRK11784.1-2"/>
    <property type="match status" value="1"/>
</dbReference>
<dbReference type="InterPro" id="IPR017582">
    <property type="entry name" value="SelU"/>
</dbReference>
<dbReference type="Gene3D" id="3.40.250.10">
    <property type="entry name" value="Rhodanese-like domain"/>
    <property type="match status" value="1"/>
</dbReference>
<dbReference type="PROSITE" id="PS50206">
    <property type="entry name" value="RHODANESE_3"/>
    <property type="match status" value="1"/>
</dbReference>
<dbReference type="GO" id="GO:0002098">
    <property type="term" value="P:tRNA wobble uridine modification"/>
    <property type="evidence" value="ECO:0007669"/>
    <property type="project" value="InterPro"/>
</dbReference>
<gene>
    <name evidence="3" type="primary">mnmH</name>
    <name evidence="3" type="ORF">FPZ49_28045</name>
</gene>
<comment type="caution">
    <text evidence="3">The sequence shown here is derived from an EMBL/GenBank/DDBJ whole genome shotgun (WGS) entry which is preliminary data.</text>
</comment>
<dbReference type="SUPFAM" id="SSF52540">
    <property type="entry name" value="P-loop containing nucleoside triphosphate hydrolases"/>
    <property type="match status" value="1"/>
</dbReference>
<evidence type="ECO:0000313" key="3">
    <source>
        <dbReference type="EMBL" id="TVY06701.1"/>
    </source>
</evidence>
<evidence type="ECO:0000259" key="2">
    <source>
        <dbReference type="PROSITE" id="PS50206"/>
    </source>
</evidence>
<dbReference type="Proteomes" id="UP000317036">
    <property type="component" value="Unassembled WGS sequence"/>
</dbReference>
<dbReference type="Pfam" id="PF26341">
    <property type="entry name" value="AAA_SelU"/>
    <property type="match status" value="1"/>
</dbReference>
<dbReference type="OrthoDB" id="9808735at2"/>
<dbReference type="PANTHER" id="PTHR30401">
    <property type="entry name" value="TRNA 2-SELENOURIDINE SYNTHASE"/>
    <property type="match status" value="1"/>
</dbReference>
<dbReference type="PANTHER" id="PTHR30401:SF0">
    <property type="entry name" value="TRNA 2-SELENOURIDINE SYNTHASE"/>
    <property type="match status" value="1"/>
</dbReference>